<dbReference type="PROSITE" id="PS51257">
    <property type="entry name" value="PROKAR_LIPOPROTEIN"/>
    <property type="match status" value="1"/>
</dbReference>
<feature type="region of interest" description="Disordered" evidence="1">
    <location>
        <begin position="46"/>
        <end position="85"/>
    </location>
</feature>
<proteinExistence type="predicted"/>
<feature type="region of interest" description="Disordered" evidence="1">
    <location>
        <begin position="140"/>
        <end position="164"/>
    </location>
</feature>
<sequence>MARAPPPPERIVMLFSPRSVSKILPVVVLGFLSCLPPAVLSAAERRQSGEDTARHAPQGASAGSAGSRGSGARLVTPSARAPRPTLMEAVDPAVRQYWSNKCVQQRARGWGHTGDCNHPAYSGSGYGRAPVVVPYPVPVQPEPRRRRGHLGIQPPRPGGRGHLR</sequence>
<dbReference type="Proteomes" id="UP000748752">
    <property type="component" value="Unassembled WGS sequence"/>
</dbReference>
<name>A0ABS1CGC2_9GAMM</name>
<evidence type="ECO:0000313" key="3">
    <source>
        <dbReference type="Proteomes" id="UP000748752"/>
    </source>
</evidence>
<protein>
    <recommendedName>
        <fullName evidence="4">DUF3761 domain-containing protein</fullName>
    </recommendedName>
</protein>
<comment type="caution">
    <text evidence="2">The sequence shown here is derived from an EMBL/GenBank/DDBJ whole genome shotgun (WGS) entry which is preliminary data.</text>
</comment>
<gene>
    <name evidence="2" type="ORF">CKO31_09480</name>
</gene>
<evidence type="ECO:0000256" key="1">
    <source>
        <dbReference type="SAM" id="MobiDB-lite"/>
    </source>
</evidence>
<reference evidence="2 3" key="1">
    <citation type="journal article" date="2020" name="Microorganisms">
        <title>Osmotic Adaptation and Compatible Solute Biosynthesis of Phototrophic Bacteria as Revealed from Genome Analyses.</title>
        <authorList>
            <person name="Imhoff J.F."/>
            <person name="Rahn T."/>
            <person name="Kunzel S."/>
            <person name="Keller A."/>
            <person name="Neulinger S.C."/>
        </authorList>
    </citation>
    <scope>NUCLEOTIDE SEQUENCE [LARGE SCALE GENOMIC DNA]</scope>
    <source>
        <strain evidence="2 3">DSM 6210</strain>
    </source>
</reference>
<organism evidence="2 3">
    <name type="scientific">Thiohalocapsa halophila</name>
    <dbReference type="NCBI Taxonomy" id="69359"/>
    <lineage>
        <taxon>Bacteria</taxon>
        <taxon>Pseudomonadati</taxon>
        <taxon>Pseudomonadota</taxon>
        <taxon>Gammaproteobacteria</taxon>
        <taxon>Chromatiales</taxon>
        <taxon>Chromatiaceae</taxon>
        <taxon>Thiohalocapsa</taxon>
    </lineage>
</organism>
<evidence type="ECO:0008006" key="4">
    <source>
        <dbReference type="Google" id="ProtNLM"/>
    </source>
</evidence>
<accession>A0ABS1CGC2</accession>
<evidence type="ECO:0000313" key="2">
    <source>
        <dbReference type="EMBL" id="MBK1630967.1"/>
    </source>
</evidence>
<keyword evidence="3" id="KW-1185">Reference proteome</keyword>
<feature type="compositionally biased region" description="Low complexity" evidence="1">
    <location>
        <begin position="59"/>
        <end position="73"/>
    </location>
</feature>
<dbReference type="EMBL" id="NRRV01000019">
    <property type="protein sequence ID" value="MBK1630967.1"/>
    <property type="molecule type" value="Genomic_DNA"/>
</dbReference>